<proteinExistence type="predicted"/>
<dbReference type="Proteomes" id="UP000594638">
    <property type="component" value="Unassembled WGS sequence"/>
</dbReference>
<evidence type="ECO:0000313" key="3">
    <source>
        <dbReference type="Proteomes" id="UP000594638"/>
    </source>
</evidence>
<dbReference type="AlphaFoldDB" id="A0A8S0TSB2"/>
<dbReference type="EMBL" id="CACTIH010007305">
    <property type="protein sequence ID" value="CAA3008780.1"/>
    <property type="molecule type" value="Genomic_DNA"/>
</dbReference>
<name>A0A8S0TSB2_OLEEU</name>
<evidence type="ECO:0000256" key="1">
    <source>
        <dbReference type="SAM" id="Phobius"/>
    </source>
</evidence>
<comment type="caution">
    <text evidence="2">The sequence shown here is derived from an EMBL/GenBank/DDBJ whole genome shotgun (WGS) entry which is preliminary data.</text>
</comment>
<keyword evidence="1" id="KW-0812">Transmembrane</keyword>
<evidence type="ECO:0000313" key="2">
    <source>
        <dbReference type="EMBL" id="CAA3008780.1"/>
    </source>
</evidence>
<keyword evidence="1" id="KW-0472">Membrane</keyword>
<organism evidence="2 3">
    <name type="scientific">Olea europaea subsp. europaea</name>
    <dbReference type="NCBI Taxonomy" id="158383"/>
    <lineage>
        <taxon>Eukaryota</taxon>
        <taxon>Viridiplantae</taxon>
        <taxon>Streptophyta</taxon>
        <taxon>Embryophyta</taxon>
        <taxon>Tracheophyta</taxon>
        <taxon>Spermatophyta</taxon>
        <taxon>Magnoliopsida</taxon>
        <taxon>eudicotyledons</taxon>
        <taxon>Gunneridae</taxon>
        <taxon>Pentapetalae</taxon>
        <taxon>asterids</taxon>
        <taxon>lamiids</taxon>
        <taxon>Lamiales</taxon>
        <taxon>Oleaceae</taxon>
        <taxon>Oleeae</taxon>
        <taxon>Olea</taxon>
    </lineage>
</organism>
<evidence type="ECO:0008006" key="4">
    <source>
        <dbReference type="Google" id="ProtNLM"/>
    </source>
</evidence>
<sequence>MRGVAGFGCACGGGGAVDLGRRQTAVVMTGVICLWWYVVMVVLQNGVGSDYNGGGDGNGSDSGSFGDFCWQCVGFSGGDIIGGSGDYLVAL</sequence>
<dbReference type="Gramene" id="OE9A103901T1">
    <property type="protein sequence ID" value="OE9A103901C1"/>
    <property type="gene ID" value="OE9A103901"/>
</dbReference>
<accession>A0A8S0TSB2</accession>
<keyword evidence="3" id="KW-1185">Reference proteome</keyword>
<keyword evidence="1" id="KW-1133">Transmembrane helix</keyword>
<reference evidence="2 3" key="1">
    <citation type="submission" date="2019-12" db="EMBL/GenBank/DDBJ databases">
        <authorList>
            <person name="Alioto T."/>
            <person name="Alioto T."/>
            <person name="Gomez Garrido J."/>
        </authorList>
    </citation>
    <scope>NUCLEOTIDE SEQUENCE [LARGE SCALE GENOMIC DNA]</scope>
</reference>
<protein>
    <recommendedName>
        <fullName evidence="4">Transmembrane protein</fullName>
    </recommendedName>
</protein>
<gene>
    <name evidence="2" type="ORF">OLEA9_A103901</name>
</gene>
<feature type="transmembrane region" description="Helical" evidence="1">
    <location>
        <begin position="26"/>
        <end position="43"/>
    </location>
</feature>